<feature type="domain" description="HTH luxR-type" evidence="2">
    <location>
        <begin position="277"/>
        <end position="342"/>
    </location>
</feature>
<dbReference type="InterPro" id="IPR000792">
    <property type="entry name" value="Tscrpt_reg_LuxR_C"/>
</dbReference>
<dbReference type="Gene3D" id="1.10.10.10">
    <property type="entry name" value="Winged helix-like DNA-binding domain superfamily/Winged helix DNA-binding domain"/>
    <property type="match status" value="1"/>
</dbReference>
<reference evidence="3 4" key="1">
    <citation type="submission" date="2021-07" db="EMBL/GenBank/DDBJ databases">
        <authorList>
            <person name="So Y."/>
        </authorList>
    </citation>
    <scope>NUCLEOTIDE SEQUENCE [LARGE SCALE GENOMIC DNA]</scope>
    <source>
        <strain evidence="3 4">Y3S6</strain>
    </source>
</reference>
<dbReference type="SMART" id="SM00421">
    <property type="entry name" value="HTH_LUXR"/>
    <property type="match status" value="1"/>
</dbReference>
<dbReference type="PANTHER" id="PTHR43214">
    <property type="entry name" value="TWO-COMPONENT RESPONSE REGULATOR"/>
    <property type="match status" value="1"/>
</dbReference>
<evidence type="ECO:0000259" key="2">
    <source>
        <dbReference type="PROSITE" id="PS50043"/>
    </source>
</evidence>
<proteinExistence type="predicted"/>
<keyword evidence="4" id="KW-1185">Reference proteome</keyword>
<dbReference type="EMBL" id="JAHYCA010000008">
    <property type="protein sequence ID" value="MBW6393274.1"/>
    <property type="molecule type" value="Genomic_DNA"/>
</dbReference>
<evidence type="ECO:0000313" key="4">
    <source>
        <dbReference type="Proteomes" id="UP000769617"/>
    </source>
</evidence>
<dbReference type="Proteomes" id="UP000769617">
    <property type="component" value="Unassembled WGS sequence"/>
</dbReference>
<dbReference type="SUPFAM" id="SSF46894">
    <property type="entry name" value="C-terminal effector domain of the bipartite response regulators"/>
    <property type="match status" value="1"/>
</dbReference>
<dbReference type="CDD" id="cd06170">
    <property type="entry name" value="LuxR_C_like"/>
    <property type="match status" value="1"/>
</dbReference>
<evidence type="ECO:0000256" key="1">
    <source>
        <dbReference type="ARBA" id="ARBA00023125"/>
    </source>
</evidence>
<comment type="caution">
    <text evidence="3">The sequence shown here is derived from an EMBL/GenBank/DDBJ whole genome shotgun (WGS) entry which is preliminary data.</text>
</comment>
<name>A0ABS6ZWF4_9GAMM</name>
<evidence type="ECO:0000313" key="3">
    <source>
        <dbReference type="EMBL" id="MBW6393274.1"/>
    </source>
</evidence>
<dbReference type="RefSeq" id="WP_219793492.1">
    <property type="nucleotide sequence ID" value="NZ_JAHYCA010000008.1"/>
</dbReference>
<protein>
    <submittedName>
        <fullName evidence="3">Helix-turn-helix transcriptional regulator</fullName>
    </submittedName>
</protein>
<dbReference type="Pfam" id="PF00196">
    <property type="entry name" value="GerE"/>
    <property type="match status" value="1"/>
</dbReference>
<keyword evidence="1" id="KW-0238">DNA-binding</keyword>
<dbReference type="InterPro" id="IPR016032">
    <property type="entry name" value="Sig_transdc_resp-reg_C-effctor"/>
</dbReference>
<accession>A0ABS6ZWF4</accession>
<dbReference type="PRINTS" id="PR00038">
    <property type="entry name" value="HTHLUXR"/>
</dbReference>
<sequence length="344" mass="37916">MSDTHMDNNNSSACGSAVDVRVLQRFSHEVLGLAEIPRCPASRSWLHEAVQGFANVVSFDTAWWGQVYVSAQDAPAKNLMHGSLGLSPSFAEEWNDISTLDRFANASISRLGLAVRECQGDCPEEANTAVGAFCERHDIYHSMAVTLDFPPSGMLFFVSINRGKSRFGFDDVDALLMEEFVRHLARCWKAYLMAVRSDGMSNEWDGYALSSRKGELLYIGREVGAALDEEYSDWQGSRLPGNLSDMLERAPCTLSPGSRRGIVMQPCGELVSLTMCSRRRSPSLSPRELSAARLYSQGSSYKEVARTLGVTPATARTYLRNAYVRLGVSNKVELISALRYPGGE</sequence>
<dbReference type="InterPro" id="IPR039420">
    <property type="entry name" value="WalR-like"/>
</dbReference>
<organism evidence="3 4">
    <name type="scientific">Billgrantia antri</name>
    <dbReference type="NCBI Taxonomy" id="2846777"/>
    <lineage>
        <taxon>Bacteria</taxon>
        <taxon>Pseudomonadati</taxon>
        <taxon>Pseudomonadota</taxon>
        <taxon>Gammaproteobacteria</taxon>
        <taxon>Oceanospirillales</taxon>
        <taxon>Halomonadaceae</taxon>
        <taxon>Billgrantia</taxon>
    </lineage>
</organism>
<gene>
    <name evidence="3" type="ORF">KPL81_19155</name>
</gene>
<dbReference type="PROSITE" id="PS50043">
    <property type="entry name" value="HTH_LUXR_2"/>
    <property type="match status" value="1"/>
</dbReference>
<dbReference type="InterPro" id="IPR036388">
    <property type="entry name" value="WH-like_DNA-bd_sf"/>
</dbReference>